<organism evidence="1">
    <name type="scientific">gut metagenome</name>
    <dbReference type="NCBI Taxonomy" id="749906"/>
    <lineage>
        <taxon>unclassified sequences</taxon>
        <taxon>metagenomes</taxon>
        <taxon>organismal metagenomes</taxon>
    </lineage>
</organism>
<name>J9GFN2_9ZZZZ</name>
<dbReference type="AlphaFoldDB" id="J9GFN2"/>
<dbReference type="EMBL" id="AMCI01001372">
    <property type="protein sequence ID" value="EJX05744.1"/>
    <property type="molecule type" value="Genomic_DNA"/>
</dbReference>
<evidence type="ECO:0000313" key="1">
    <source>
        <dbReference type="EMBL" id="EJX05744.1"/>
    </source>
</evidence>
<accession>J9GFN2</accession>
<gene>
    <name evidence="1" type="ORF">EVA_06139</name>
</gene>
<proteinExistence type="predicted"/>
<protein>
    <submittedName>
        <fullName evidence="1">Uncharacterized protein</fullName>
    </submittedName>
</protein>
<reference evidence="1" key="1">
    <citation type="journal article" date="2012" name="PLoS ONE">
        <title>Gene sets for utilization of primary and secondary nutrition supplies in the distal gut of endangered iberian lynx.</title>
        <authorList>
            <person name="Alcaide M."/>
            <person name="Messina E."/>
            <person name="Richter M."/>
            <person name="Bargiela R."/>
            <person name="Peplies J."/>
            <person name="Huws S.A."/>
            <person name="Newbold C.J."/>
            <person name="Golyshin P.N."/>
            <person name="Simon M.A."/>
            <person name="Lopez G."/>
            <person name="Yakimov M.M."/>
            <person name="Ferrer M."/>
        </authorList>
    </citation>
    <scope>NUCLEOTIDE SEQUENCE</scope>
</reference>
<sequence length="250" mass="28857">MANASLRDSNARHRESAKFHRLFQLGFRNVMNSHKLLPVFIHALSRSQFHPSVQNVCQRSISHLLSTLKVNAKQISHLLPEAVQRVLHALNRSHRTRTVKHRNALLTSQPLLFRTQAFSTATTAVVSQYFIRKLVLRLQLGIFRLHLIPYRSSLHQFHHMLPLLRVLLTEHISPKVRQLMHSRLSSSNLRIEVNLTAHRKAVSFTFLGLEETHMVSYLSVLLVEDNKVAGIILTATRTELCRHRYSREAN</sequence>
<comment type="caution">
    <text evidence="1">The sequence shown here is derived from an EMBL/GenBank/DDBJ whole genome shotgun (WGS) entry which is preliminary data.</text>
</comment>